<evidence type="ECO:0000313" key="1">
    <source>
        <dbReference type="EMBL" id="BBE33844.1"/>
    </source>
</evidence>
<name>A0AAD1D5I1_SPHMI</name>
<dbReference type="KEGG" id="smic:SmB9_15020"/>
<gene>
    <name evidence="1" type="ORF">SmB9_15020</name>
</gene>
<sequence length="145" mass="16238">MAGSAILKVPMVVERLGPLLCMKKNDADGIHCANNFEGVENFPRVRFEVWWKDIIWRHPEGELTRESLILSMRDQDGGSHYDGQLNDSGYNRLARLGDDRVTLHNGKPSIWTHGAGPGKPLMNGHHASVRQIAFELDEALKALNL</sequence>
<dbReference type="EMBL" id="AP018711">
    <property type="protein sequence ID" value="BBE33844.1"/>
    <property type="molecule type" value="Genomic_DNA"/>
</dbReference>
<organism evidence="1 2">
    <name type="scientific">Sphingosinicella microcystinivorans</name>
    <dbReference type="NCBI Taxonomy" id="335406"/>
    <lineage>
        <taxon>Bacteria</taxon>
        <taxon>Pseudomonadati</taxon>
        <taxon>Pseudomonadota</taxon>
        <taxon>Alphaproteobacteria</taxon>
        <taxon>Sphingomonadales</taxon>
        <taxon>Sphingosinicellaceae</taxon>
        <taxon>Sphingosinicella</taxon>
    </lineage>
</organism>
<protein>
    <submittedName>
        <fullName evidence="1">Uncharacterized protein</fullName>
    </submittedName>
</protein>
<reference evidence="1 2" key="1">
    <citation type="submission" date="2018-06" db="EMBL/GenBank/DDBJ databases">
        <title>Complete Genome Sequence of the Microcystin-Degrading Bacterium Sphingosinicella microcystinivorans Strain B-9.</title>
        <authorList>
            <person name="Jin H."/>
            <person name="Nishizawa T."/>
            <person name="Guo Y."/>
            <person name="Nishizawa A."/>
            <person name="Park H."/>
            <person name="Kato H."/>
            <person name="Tsuji K."/>
            <person name="Harada K."/>
        </authorList>
    </citation>
    <scope>NUCLEOTIDE SEQUENCE [LARGE SCALE GENOMIC DNA]</scope>
    <source>
        <strain evidence="1 2">B9</strain>
    </source>
</reference>
<proteinExistence type="predicted"/>
<accession>A0AAD1D5I1</accession>
<dbReference type="Proteomes" id="UP000275727">
    <property type="component" value="Chromosome"/>
</dbReference>
<evidence type="ECO:0000313" key="2">
    <source>
        <dbReference type="Proteomes" id="UP000275727"/>
    </source>
</evidence>
<dbReference type="AlphaFoldDB" id="A0AAD1D5I1"/>